<dbReference type="RefSeq" id="WP_044940029.1">
    <property type="nucleotide sequence ID" value="NZ_KN174162.1"/>
</dbReference>
<sequence length="114" mass="12873">MKNINKLIVPLFAMEGPDLSVKAAKLRNNIRHGKELDPVGKLPAGFAPDFAELQRMEADMGEDAFGALWAEFEHARKVRYKELCKRWGSKDYQGIVDYMDTPVDGPEEEPVGHE</sequence>
<protein>
    <submittedName>
        <fullName evidence="1">Uncharacterized protein</fullName>
    </submittedName>
</protein>
<reference evidence="1 2" key="1">
    <citation type="submission" date="2011-08" db="EMBL/GenBank/DDBJ databases">
        <title>The Genome Sequence of Clostridium orbiscindens 1_3_50AFAA.</title>
        <authorList>
            <consortium name="The Broad Institute Genome Sequencing Platform"/>
            <person name="Earl A."/>
            <person name="Ward D."/>
            <person name="Feldgarden M."/>
            <person name="Gevers D."/>
            <person name="Daigneault M."/>
            <person name="Strauss J."/>
            <person name="Allen-Vercoe E."/>
            <person name="Young S.K."/>
            <person name="Zeng Q."/>
            <person name="Gargeya S."/>
            <person name="Fitzgerald M."/>
            <person name="Haas B."/>
            <person name="Abouelleil A."/>
            <person name="Alvarado L."/>
            <person name="Arachchi H.M."/>
            <person name="Berlin A."/>
            <person name="Brown A."/>
            <person name="Chapman S.B."/>
            <person name="Chen Z."/>
            <person name="Dunbar C."/>
            <person name="Freedman E."/>
            <person name="Gearin G."/>
            <person name="Gellesch M."/>
            <person name="Goldberg J."/>
            <person name="Griggs A."/>
            <person name="Gujja S."/>
            <person name="Heiman D."/>
            <person name="Howarth C."/>
            <person name="Larson L."/>
            <person name="Lui A."/>
            <person name="MacDonald P.J.P."/>
            <person name="Montmayeur A."/>
            <person name="Murphy C."/>
            <person name="Neiman D."/>
            <person name="Pearson M."/>
            <person name="Priest M."/>
            <person name="Roberts A."/>
            <person name="Saif S."/>
            <person name="Shea T."/>
            <person name="Shenoy N."/>
            <person name="Sisk P."/>
            <person name="Stolte C."/>
            <person name="Sykes S."/>
            <person name="Wortman J."/>
            <person name="Nusbaum C."/>
            <person name="Birren B."/>
        </authorList>
    </citation>
    <scope>NUCLEOTIDE SEQUENCE [LARGE SCALE GENOMIC DNA]</scope>
    <source>
        <strain evidence="1 2">1_3_50AFAA</strain>
    </source>
</reference>
<keyword evidence="2" id="KW-1185">Reference proteome</keyword>
<dbReference type="HOGENOM" id="CLU_2116743_0_0_9"/>
<organism evidence="1 2">
    <name type="scientific">Flavonifractor plautii 1_3_50AFAA</name>
    <dbReference type="NCBI Taxonomy" id="742738"/>
    <lineage>
        <taxon>Bacteria</taxon>
        <taxon>Bacillati</taxon>
        <taxon>Bacillota</taxon>
        <taxon>Clostridia</taxon>
        <taxon>Eubacteriales</taxon>
        <taxon>Oscillospiraceae</taxon>
        <taxon>Flavonifractor</taxon>
    </lineage>
</organism>
<evidence type="ECO:0000313" key="2">
    <source>
        <dbReference type="Proteomes" id="UP000029585"/>
    </source>
</evidence>
<dbReference type="PATRIC" id="fig|742738.3.peg.1431"/>
<dbReference type="EMBL" id="ADLO01000051">
    <property type="protein sequence ID" value="KGF56045.1"/>
    <property type="molecule type" value="Genomic_DNA"/>
</dbReference>
<accession>A0A096BAE9</accession>
<dbReference type="Proteomes" id="UP000029585">
    <property type="component" value="Unassembled WGS sequence"/>
</dbReference>
<gene>
    <name evidence="1" type="ORF">HMPREF9460_01385</name>
</gene>
<proteinExistence type="predicted"/>
<comment type="caution">
    <text evidence="1">The sequence shown here is derived from an EMBL/GenBank/DDBJ whole genome shotgun (WGS) entry which is preliminary data.</text>
</comment>
<name>A0A096BAE9_FLAPL</name>
<evidence type="ECO:0000313" key="1">
    <source>
        <dbReference type="EMBL" id="KGF56045.1"/>
    </source>
</evidence>
<dbReference type="AlphaFoldDB" id="A0A096BAE9"/>